<evidence type="ECO:0000313" key="2">
    <source>
        <dbReference type="EMBL" id="MCB6516797.1"/>
    </source>
</evidence>
<accession>A0A173U1W6</accession>
<evidence type="ECO:0000313" key="5">
    <source>
        <dbReference type="Proteomes" id="UP000095591"/>
    </source>
</evidence>
<dbReference type="Proteomes" id="UP001198806">
    <property type="component" value="Unassembled WGS sequence"/>
</dbReference>
<dbReference type="Proteomes" id="UP000095591">
    <property type="component" value="Unassembled WGS sequence"/>
</dbReference>
<dbReference type="EMBL" id="JAQMPX010000029">
    <property type="protein sequence ID" value="MDB9137789.1"/>
    <property type="molecule type" value="Genomic_DNA"/>
</dbReference>
<reference evidence="3" key="5">
    <citation type="submission" date="2023-01" db="EMBL/GenBank/DDBJ databases">
        <title>Human gut microbiome strain richness.</title>
        <authorList>
            <person name="Chen-Liaw A."/>
        </authorList>
    </citation>
    <scope>NUCLEOTIDE SEQUENCE</scope>
    <source>
        <strain evidence="3">D35st1_E5_D35t1_190705</strain>
    </source>
</reference>
<dbReference type="Proteomes" id="UP000195950">
    <property type="component" value="Unassembled WGS sequence"/>
</dbReference>
<sequence length="197" mass="23112">MFTPSMTNEEIEAVAYKDFLEIRGRVEIAKDKFVQRVRCTPPGFWALHSLQETHTLQTRSKNTWTVYFYYLYTTPAGAVKVSSMIYTSLPGDEGTDYLFMNNLDRFRLERVSSRFSRQYEERYIDPNQIQLNGLLPAIYFMRTAGDRKIAPYTPDTWTEEEKKDKYLFVSEQGTMEAKLEGRVETYLTFLEPEQPGD</sequence>
<evidence type="ECO:0000313" key="3">
    <source>
        <dbReference type="EMBL" id="MDB9137789.1"/>
    </source>
</evidence>
<organism evidence="1 5">
    <name type="scientific">Parabacteroides distasonis</name>
    <dbReference type="NCBI Taxonomy" id="823"/>
    <lineage>
        <taxon>Bacteria</taxon>
        <taxon>Pseudomonadati</taxon>
        <taxon>Bacteroidota</taxon>
        <taxon>Bacteroidia</taxon>
        <taxon>Bacteroidales</taxon>
        <taxon>Tannerellaceae</taxon>
        <taxon>Parabacteroides</taxon>
    </lineage>
</organism>
<reference evidence="2" key="4">
    <citation type="submission" date="2021-10" db="EMBL/GenBank/DDBJ databases">
        <title>Collection of gut derived symbiotic bacterial strains cultured from healthy donors.</title>
        <authorList>
            <person name="Lin H."/>
            <person name="Littmann E."/>
            <person name="Kohout C."/>
            <person name="Pamer E.G."/>
        </authorList>
    </citation>
    <scope>NUCLEOTIDE SEQUENCE</scope>
    <source>
        <strain evidence="2">DFI.2.94</strain>
    </source>
</reference>
<dbReference type="EMBL" id="JAJCNI010000002">
    <property type="protein sequence ID" value="MCB6516797.1"/>
    <property type="molecule type" value="Genomic_DNA"/>
</dbReference>
<dbReference type="RefSeq" id="WP_005867067.1">
    <property type="nucleotide sequence ID" value="NZ_BAABYH010000001.1"/>
</dbReference>
<dbReference type="EMBL" id="CYXP01000004">
    <property type="protein sequence ID" value="CUN09092.1"/>
    <property type="molecule type" value="Genomic_DNA"/>
</dbReference>
<reference evidence="1 5" key="1">
    <citation type="submission" date="2015-09" db="EMBL/GenBank/DDBJ databases">
        <authorList>
            <consortium name="Pathogen Informatics"/>
        </authorList>
    </citation>
    <scope>NUCLEOTIDE SEQUENCE [LARGE SCALE GENOMIC DNA]</scope>
    <source>
        <strain evidence="1 5">2789STDY5608872</strain>
    </source>
</reference>
<name>A0A173U1W6_PARDI</name>
<evidence type="ECO:0000313" key="1">
    <source>
        <dbReference type="EMBL" id="CUN09092.1"/>
    </source>
</evidence>
<reference evidence="6" key="2">
    <citation type="submission" date="2017-04" db="EMBL/GenBank/DDBJ databases">
        <title>Function of individual gut microbiota members based on whole genome sequencing of pure cultures obtained from chicken caecum.</title>
        <authorList>
            <person name="Medvecky M."/>
            <person name="Cejkova D."/>
            <person name="Polansky O."/>
            <person name="Karasova D."/>
            <person name="Kubasova T."/>
            <person name="Cizek A."/>
            <person name="Rychlik I."/>
        </authorList>
    </citation>
    <scope>NUCLEOTIDE SEQUENCE [LARGE SCALE GENOMIC DNA]</scope>
    <source>
        <strain evidence="6">An199</strain>
    </source>
</reference>
<protein>
    <submittedName>
        <fullName evidence="1">Uncharacterized protein</fullName>
    </submittedName>
</protein>
<evidence type="ECO:0000313" key="6">
    <source>
        <dbReference type="Proteomes" id="UP000195950"/>
    </source>
</evidence>
<dbReference type="Proteomes" id="UP001211522">
    <property type="component" value="Unassembled WGS sequence"/>
</dbReference>
<proteinExistence type="predicted"/>
<reference evidence="4" key="3">
    <citation type="journal article" date="2018" name="BMC Genomics">
        <title>Whole genome sequencing and function prediction of 133 gut anaerobes isolated from chicken caecum in pure cultures.</title>
        <authorList>
            <person name="Medvecky M."/>
            <person name="Cejkova D."/>
            <person name="Polansky O."/>
            <person name="Karasova D."/>
            <person name="Kubasova T."/>
            <person name="Cizek A."/>
            <person name="Rychlik I."/>
        </authorList>
    </citation>
    <scope>NUCLEOTIDE SEQUENCE</scope>
    <source>
        <strain evidence="4">An199</strain>
    </source>
</reference>
<evidence type="ECO:0000313" key="4">
    <source>
        <dbReference type="EMBL" id="OUP14451.1"/>
    </source>
</evidence>
<dbReference type="EMBL" id="NFJX01000032">
    <property type="protein sequence ID" value="OUP14451.1"/>
    <property type="molecule type" value="Genomic_DNA"/>
</dbReference>
<gene>
    <name evidence="4" type="ORF">B5F32_20305</name>
    <name evidence="1" type="ORF">ERS852429_01876</name>
    <name evidence="2" type="ORF">LI194_03185</name>
    <name evidence="3" type="ORF">PN612_04580</name>
</gene>
<dbReference type="AlphaFoldDB" id="A0A173U1W6"/>